<protein>
    <recommendedName>
        <fullName evidence="8">Beta-ketoacyl synthase</fullName>
    </recommendedName>
</protein>
<feature type="domain" description="Beta-ketoacyl synthase-like N-terminal" evidence="4">
    <location>
        <begin position="8"/>
        <end position="209"/>
    </location>
</feature>
<dbReference type="GO" id="GO:0004315">
    <property type="term" value="F:3-oxoacyl-[acyl-carrier-protein] synthase activity"/>
    <property type="evidence" value="ECO:0007669"/>
    <property type="project" value="TreeGrafter"/>
</dbReference>
<dbReference type="InterPro" id="IPR014030">
    <property type="entry name" value="Ketoacyl_synth_N"/>
</dbReference>
<dbReference type="InterPro" id="IPR016039">
    <property type="entry name" value="Thiolase-like"/>
</dbReference>
<proteinExistence type="inferred from homology"/>
<comment type="similarity">
    <text evidence="1 3">Belongs to the thiolase-like superfamily. Beta-ketoacyl-ACP synthases family.</text>
</comment>
<dbReference type="SUPFAM" id="SSF53901">
    <property type="entry name" value="Thiolase-like"/>
    <property type="match status" value="2"/>
</dbReference>
<evidence type="ECO:0000256" key="3">
    <source>
        <dbReference type="RuleBase" id="RU003694"/>
    </source>
</evidence>
<organism evidence="6 7">
    <name type="scientific">Actinomadura barringtoniae</name>
    <dbReference type="NCBI Taxonomy" id="1427535"/>
    <lineage>
        <taxon>Bacteria</taxon>
        <taxon>Bacillati</taxon>
        <taxon>Actinomycetota</taxon>
        <taxon>Actinomycetes</taxon>
        <taxon>Streptosporangiales</taxon>
        <taxon>Thermomonosporaceae</taxon>
        <taxon>Actinomadura</taxon>
    </lineage>
</organism>
<dbReference type="RefSeq" id="WP_208253497.1">
    <property type="nucleotide sequence ID" value="NZ_JAGEOJ010000001.1"/>
</dbReference>
<dbReference type="InterPro" id="IPR014031">
    <property type="entry name" value="Ketoacyl_synth_C"/>
</dbReference>
<dbReference type="Proteomes" id="UP000669179">
    <property type="component" value="Unassembled WGS sequence"/>
</dbReference>
<keyword evidence="7" id="KW-1185">Reference proteome</keyword>
<keyword evidence="2 3" id="KW-0808">Transferase</keyword>
<dbReference type="Pfam" id="PF00109">
    <property type="entry name" value="ketoacyl-synt"/>
    <property type="match status" value="1"/>
</dbReference>
<evidence type="ECO:0000259" key="5">
    <source>
        <dbReference type="Pfam" id="PF02801"/>
    </source>
</evidence>
<evidence type="ECO:0000256" key="1">
    <source>
        <dbReference type="ARBA" id="ARBA00008467"/>
    </source>
</evidence>
<evidence type="ECO:0000259" key="4">
    <source>
        <dbReference type="Pfam" id="PF00109"/>
    </source>
</evidence>
<comment type="caution">
    <text evidence="6">The sequence shown here is derived from an EMBL/GenBank/DDBJ whole genome shotgun (WGS) entry which is preliminary data.</text>
</comment>
<accession>A0A939P5W3</accession>
<evidence type="ECO:0000313" key="6">
    <source>
        <dbReference type="EMBL" id="MBO2445917.1"/>
    </source>
</evidence>
<evidence type="ECO:0000313" key="7">
    <source>
        <dbReference type="Proteomes" id="UP000669179"/>
    </source>
</evidence>
<dbReference type="PANTHER" id="PTHR11712">
    <property type="entry name" value="POLYKETIDE SYNTHASE-RELATED"/>
    <property type="match status" value="1"/>
</dbReference>
<sequence>MRADQTTLAITGLGVLSAAGIGRTEFTENVLAGRPGRRPVAGGLGDPAPFADTYPIREFRLRDLLGRKGGAHFDRTTALAVAATELALDDCGLRFTGEGRTRAGVVLGTTTGSIESTSRYTRETLVQERPYLVSAAGFPSTVMNCAAGQTAIWHGLKGVNATLAGGQLSGLLAFRYARKTIWRGQADVMLCGGVEELSPTSAWGVRRARPGGLPPGEASVVFTVEDAGRPQTTGRHRLGEVAACEIGITGDPADLETLAADLASCVTRALDRASVSAESVVAVAGSFRDEAAHDRAEREGIEAALGARPVTTLKIKPLVGECYSAAGALQLAALLATLAEQGKAGAPHGSRRPVGLLTCVGHDGTFGCAVVRGPEHATGDHRS</sequence>
<reference evidence="6" key="1">
    <citation type="submission" date="2021-03" db="EMBL/GenBank/DDBJ databases">
        <authorList>
            <person name="Kanchanasin P."/>
            <person name="Saeng-In P."/>
            <person name="Phongsopitanun W."/>
            <person name="Yuki M."/>
            <person name="Kudo T."/>
            <person name="Ohkuma M."/>
            <person name="Tanasupawat S."/>
        </authorList>
    </citation>
    <scope>NUCLEOTIDE SEQUENCE</scope>
    <source>
        <strain evidence="6">GKU 128</strain>
    </source>
</reference>
<dbReference type="InterPro" id="IPR000794">
    <property type="entry name" value="Beta-ketoacyl_synthase"/>
</dbReference>
<feature type="domain" description="Beta-ketoacyl synthase C-terminal" evidence="5">
    <location>
        <begin position="260"/>
        <end position="341"/>
    </location>
</feature>
<dbReference type="EMBL" id="JAGEOJ010000001">
    <property type="protein sequence ID" value="MBO2445917.1"/>
    <property type="molecule type" value="Genomic_DNA"/>
</dbReference>
<dbReference type="Pfam" id="PF02801">
    <property type="entry name" value="Ketoacyl-synt_C"/>
    <property type="match status" value="1"/>
</dbReference>
<dbReference type="GO" id="GO:0006633">
    <property type="term" value="P:fatty acid biosynthetic process"/>
    <property type="evidence" value="ECO:0007669"/>
    <property type="project" value="TreeGrafter"/>
</dbReference>
<name>A0A939P5W3_9ACTN</name>
<dbReference type="AlphaFoldDB" id="A0A939P5W3"/>
<gene>
    <name evidence="6" type="ORF">J4573_02335</name>
</gene>
<dbReference type="Gene3D" id="3.40.47.10">
    <property type="match status" value="2"/>
</dbReference>
<dbReference type="PANTHER" id="PTHR11712:SF336">
    <property type="entry name" value="3-OXOACYL-[ACYL-CARRIER-PROTEIN] SYNTHASE, MITOCHONDRIAL"/>
    <property type="match status" value="1"/>
</dbReference>
<evidence type="ECO:0008006" key="8">
    <source>
        <dbReference type="Google" id="ProtNLM"/>
    </source>
</evidence>
<evidence type="ECO:0000256" key="2">
    <source>
        <dbReference type="ARBA" id="ARBA00022679"/>
    </source>
</evidence>